<evidence type="ECO:0000256" key="10">
    <source>
        <dbReference type="SAM" id="MobiDB-lite"/>
    </source>
</evidence>
<dbReference type="PANTHER" id="PTHR11702">
    <property type="entry name" value="DEVELOPMENTALLY REGULATED GTP-BINDING PROTEIN-RELATED"/>
    <property type="match status" value="1"/>
</dbReference>
<comment type="caution">
    <text evidence="14">The sequence shown here is derived from an EMBL/GenBank/DDBJ whole genome shotgun (WGS) entry which is preliminary data.</text>
</comment>
<comment type="subunit">
    <text evidence="9">Monomer.</text>
</comment>
<feature type="binding site" evidence="9">
    <location>
        <begin position="212"/>
        <end position="215"/>
    </location>
    <ligand>
        <name>GTP</name>
        <dbReference type="ChEBI" id="CHEBI:37565"/>
    </ligand>
</feature>
<keyword evidence="7 9" id="KW-0460">Magnesium</keyword>
<comment type="subcellular location">
    <subcellularLocation>
        <location evidence="9">Cytoplasm</location>
    </subcellularLocation>
</comment>
<dbReference type="PRINTS" id="PR00326">
    <property type="entry name" value="GTP1OBG"/>
</dbReference>
<dbReference type="SUPFAM" id="SSF82051">
    <property type="entry name" value="Obg GTP-binding protein N-terminal domain"/>
    <property type="match status" value="1"/>
</dbReference>
<sequence>MFIDRAIIEVRSGKGGDGRIAFRRERSRPKGGPSGGNGGRGGSIYLVASSEVNTLVKFRHSKVFVANDGENGDIKDMYGHSADDVYISLPVGTVVFLEENKQFICDLDKPGKTVLIAKGGRGGRGNAAFKSNRYKTPKIAENGLPGEKKRLILELKLLADVGIIGYPSVGKSTFINLVSNAKAEVGDYGFTTTIPNLGVTYLKDGSSFVIADMPGLIKGAHLGKGLGLVFLRHIERTRVLIHMVDMSGLRDPYQDYLSIRSELKDYGMHLIDRPEVIVASKMDEEGAQERFKEFQKKVNKEVIPITALDQTNFDLVLYRCKDLLKDAKTYPVYEESNEEVVINAYDKDERIFYIEKINENTYEIKGERVLRTYNLINISTDDGMMRLITYLNKIGVDEELHKLGAKDGDIVKISDFEFEYFE</sequence>
<dbReference type="NCBIfam" id="TIGR02729">
    <property type="entry name" value="Obg_CgtA"/>
    <property type="match status" value="1"/>
</dbReference>
<protein>
    <recommendedName>
        <fullName evidence="9">GTPase Obg</fullName>
        <ecNumber evidence="9">3.6.5.-</ecNumber>
    </recommendedName>
    <alternativeName>
        <fullName evidence="9">GTP-binding protein Obg</fullName>
    </alternativeName>
</protein>
<dbReference type="InterPro" id="IPR006169">
    <property type="entry name" value="GTP1_OBG_dom"/>
</dbReference>
<dbReference type="PANTHER" id="PTHR11702:SF31">
    <property type="entry name" value="MITOCHONDRIAL RIBOSOME-ASSOCIATED GTPASE 2"/>
    <property type="match status" value="1"/>
</dbReference>
<evidence type="ECO:0000256" key="1">
    <source>
        <dbReference type="ARBA" id="ARBA00001946"/>
    </source>
</evidence>
<feature type="binding site" evidence="9">
    <location>
        <begin position="280"/>
        <end position="283"/>
    </location>
    <ligand>
        <name>GTP</name>
        <dbReference type="ChEBI" id="CHEBI:37565"/>
    </ligand>
</feature>
<dbReference type="InterPro" id="IPR036726">
    <property type="entry name" value="GTP1_OBG_dom_sf"/>
</dbReference>
<dbReference type="PROSITE" id="PS51883">
    <property type="entry name" value="OBG"/>
    <property type="match status" value="1"/>
</dbReference>
<dbReference type="HAMAP" id="MF_01454">
    <property type="entry name" value="GTPase_Obg"/>
    <property type="match status" value="1"/>
</dbReference>
<evidence type="ECO:0000313" key="15">
    <source>
        <dbReference type="Proteomes" id="UP000823613"/>
    </source>
</evidence>
<accession>A0A9D9DJB0</accession>
<evidence type="ECO:0000256" key="8">
    <source>
        <dbReference type="ARBA" id="ARBA00023134"/>
    </source>
</evidence>
<feature type="domain" description="OCT" evidence="12">
    <location>
        <begin position="344"/>
        <end position="422"/>
    </location>
</feature>
<keyword evidence="4 9" id="KW-0479">Metal-binding</keyword>
<gene>
    <name evidence="14" type="primary">obgE</name>
    <name evidence="9" type="synonym">obg</name>
    <name evidence="14" type="ORF">IAC58_01385</name>
</gene>
<dbReference type="GO" id="GO:0003924">
    <property type="term" value="F:GTPase activity"/>
    <property type="evidence" value="ECO:0007669"/>
    <property type="project" value="UniProtKB-UniRule"/>
</dbReference>
<feature type="domain" description="Obg" evidence="13">
    <location>
        <begin position="1"/>
        <end position="158"/>
    </location>
</feature>
<evidence type="ECO:0000256" key="7">
    <source>
        <dbReference type="ARBA" id="ARBA00022842"/>
    </source>
</evidence>
<evidence type="ECO:0000256" key="4">
    <source>
        <dbReference type="ARBA" id="ARBA00022723"/>
    </source>
</evidence>
<keyword evidence="6 9" id="KW-0378">Hydrolase</keyword>
<evidence type="ECO:0000259" key="11">
    <source>
        <dbReference type="PROSITE" id="PS51710"/>
    </source>
</evidence>
<comment type="function">
    <text evidence="9">An essential GTPase which binds GTP, GDP and possibly (p)ppGpp with moderate affinity, with high nucleotide exchange rates and a fairly low GTP hydrolysis rate. Plays a role in control of the cell cycle, stress response, ribosome biogenesis and in those bacteria that undergo differentiation, in morphogenesis control.</text>
</comment>
<dbReference type="Gene3D" id="3.30.300.350">
    <property type="entry name" value="GTP-binding protein OBG, C-terminal domain"/>
    <property type="match status" value="1"/>
</dbReference>
<feature type="binding site" evidence="9">
    <location>
        <begin position="165"/>
        <end position="172"/>
    </location>
    <ligand>
        <name>GTP</name>
        <dbReference type="ChEBI" id="CHEBI:37565"/>
    </ligand>
</feature>
<dbReference type="Pfam" id="PF01018">
    <property type="entry name" value="GTP1_OBG"/>
    <property type="match status" value="1"/>
</dbReference>
<comment type="caution">
    <text evidence="9">Lacks conserved residue(s) required for the propagation of feature annotation.</text>
</comment>
<keyword evidence="3 9" id="KW-0963">Cytoplasm</keyword>
<keyword evidence="5 9" id="KW-0547">Nucleotide-binding</keyword>
<dbReference type="PROSITE" id="PS51881">
    <property type="entry name" value="OCT"/>
    <property type="match status" value="1"/>
</dbReference>
<reference evidence="14" key="2">
    <citation type="journal article" date="2021" name="PeerJ">
        <title>Extensive microbial diversity within the chicken gut microbiome revealed by metagenomics and culture.</title>
        <authorList>
            <person name="Gilroy R."/>
            <person name="Ravi A."/>
            <person name="Getino M."/>
            <person name="Pursley I."/>
            <person name="Horton D.L."/>
            <person name="Alikhan N.F."/>
            <person name="Baker D."/>
            <person name="Gharbi K."/>
            <person name="Hall N."/>
            <person name="Watson M."/>
            <person name="Adriaenssens E.M."/>
            <person name="Foster-Nyarko E."/>
            <person name="Jarju S."/>
            <person name="Secka A."/>
            <person name="Antonio M."/>
            <person name="Oren A."/>
            <person name="Chaudhuri R.R."/>
            <person name="La Ragione R."/>
            <person name="Hildebrand F."/>
            <person name="Pallen M.J."/>
        </authorList>
    </citation>
    <scope>NUCLEOTIDE SEQUENCE</scope>
    <source>
        <strain evidence="14">11159</strain>
    </source>
</reference>
<dbReference type="SUPFAM" id="SSF102741">
    <property type="entry name" value="Obg GTP-binding protein C-terminal domain"/>
    <property type="match status" value="1"/>
</dbReference>
<dbReference type="Proteomes" id="UP000823613">
    <property type="component" value="Unassembled WGS sequence"/>
</dbReference>
<feature type="region of interest" description="Disordered" evidence="10">
    <location>
        <begin position="18"/>
        <end position="41"/>
    </location>
</feature>
<evidence type="ECO:0000259" key="13">
    <source>
        <dbReference type="PROSITE" id="PS51883"/>
    </source>
</evidence>
<dbReference type="GO" id="GO:0005525">
    <property type="term" value="F:GTP binding"/>
    <property type="evidence" value="ECO:0007669"/>
    <property type="project" value="UniProtKB-UniRule"/>
</dbReference>
<dbReference type="NCBIfam" id="NF008956">
    <property type="entry name" value="PRK12299.1"/>
    <property type="match status" value="1"/>
</dbReference>
<dbReference type="FunFam" id="2.70.210.12:FF:000001">
    <property type="entry name" value="GTPase Obg"/>
    <property type="match status" value="1"/>
</dbReference>
<feature type="compositionally biased region" description="Gly residues" evidence="10">
    <location>
        <begin position="32"/>
        <end position="41"/>
    </location>
</feature>
<dbReference type="PROSITE" id="PS51710">
    <property type="entry name" value="G_OBG"/>
    <property type="match status" value="1"/>
</dbReference>
<dbReference type="GO" id="GO:0005737">
    <property type="term" value="C:cytoplasm"/>
    <property type="evidence" value="ECO:0007669"/>
    <property type="project" value="UniProtKB-SubCell"/>
</dbReference>
<evidence type="ECO:0000256" key="2">
    <source>
        <dbReference type="ARBA" id="ARBA00007699"/>
    </source>
</evidence>
<dbReference type="Pfam" id="PF09269">
    <property type="entry name" value="DUF1967"/>
    <property type="match status" value="1"/>
</dbReference>
<evidence type="ECO:0000256" key="3">
    <source>
        <dbReference type="ARBA" id="ARBA00022490"/>
    </source>
</evidence>
<feature type="domain" description="OBG-type G" evidence="11">
    <location>
        <begin position="159"/>
        <end position="325"/>
    </location>
</feature>
<keyword evidence="8 9" id="KW-0342">GTP-binding</keyword>
<dbReference type="Gene3D" id="3.40.50.300">
    <property type="entry name" value="P-loop containing nucleotide triphosphate hydrolases"/>
    <property type="match status" value="1"/>
</dbReference>
<evidence type="ECO:0000256" key="6">
    <source>
        <dbReference type="ARBA" id="ARBA00022801"/>
    </source>
</evidence>
<name>A0A9D9DJB0_9BACL</name>
<dbReference type="PROSITE" id="PS00905">
    <property type="entry name" value="GTP1_OBG"/>
    <property type="match status" value="1"/>
</dbReference>
<evidence type="ECO:0000256" key="9">
    <source>
        <dbReference type="HAMAP-Rule" id="MF_01454"/>
    </source>
</evidence>
<reference evidence="14" key="1">
    <citation type="submission" date="2020-10" db="EMBL/GenBank/DDBJ databases">
        <authorList>
            <person name="Gilroy R."/>
        </authorList>
    </citation>
    <scope>NUCLEOTIDE SEQUENCE</scope>
    <source>
        <strain evidence="14">11159</strain>
    </source>
</reference>
<dbReference type="CDD" id="cd01898">
    <property type="entry name" value="Obg"/>
    <property type="match status" value="1"/>
</dbReference>
<organism evidence="14 15">
    <name type="scientific">Candidatus Onthovivens merdipullorum</name>
    <dbReference type="NCBI Taxonomy" id="2840889"/>
    <lineage>
        <taxon>Bacteria</taxon>
        <taxon>Bacillati</taxon>
        <taxon>Bacillota</taxon>
        <taxon>Bacilli</taxon>
        <taxon>Bacillales</taxon>
        <taxon>Candidatus Onthovivens</taxon>
    </lineage>
</organism>
<dbReference type="GO" id="GO:0042254">
    <property type="term" value="P:ribosome biogenesis"/>
    <property type="evidence" value="ECO:0007669"/>
    <property type="project" value="UniProtKB-UniRule"/>
</dbReference>
<feature type="binding site" evidence="9">
    <location>
        <begin position="306"/>
        <end position="308"/>
    </location>
    <ligand>
        <name>GTP</name>
        <dbReference type="ChEBI" id="CHEBI:37565"/>
    </ligand>
</feature>
<proteinExistence type="inferred from homology"/>
<dbReference type="Gene3D" id="2.70.210.12">
    <property type="entry name" value="GTP1/OBG domain"/>
    <property type="match status" value="1"/>
</dbReference>
<dbReference type="InterPro" id="IPR006073">
    <property type="entry name" value="GTP-bd"/>
</dbReference>
<dbReference type="EC" id="3.6.5.-" evidence="9"/>
<evidence type="ECO:0000313" key="14">
    <source>
        <dbReference type="EMBL" id="MBO8427195.1"/>
    </source>
</evidence>
<dbReference type="GO" id="GO:0000287">
    <property type="term" value="F:magnesium ion binding"/>
    <property type="evidence" value="ECO:0007669"/>
    <property type="project" value="InterPro"/>
</dbReference>
<dbReference type="InterPro" id="IPR006074">
    <property type="entry name" value="GTP1-OBG_CS"/>
</dbReference>
<feature type="binding site" evidence="9">
    <location>
        <position position="172"/>
    </location>
    <ligand>
        <name>Mg(2+)</name>
        <dbReference type="ChEBI" id="CHEBI:18420"/>
    </ligand>
</feature>
<dbReference type="NCBIfam" id="TIGR03595">
    <property type="entry name" value="Obg_CgtA_exten"/>
    <property type="match status" value="1"/>
</dbReference>
<dbReference type="InterPro" id="IPR027417">
    <property type="entry name" value="P-loop_NTPase"/>
</dbReference>
<dbReference type="InterPro" id="IPR031167">
    <property type="entry name" value="G_OBG"/>
</dbReference>
<dbReference type="AlphaFoldDB" id="A0A9D9DJB0"/>
<dbReference type="PIRSF" id="PIRSF002401">
    <property type="entry name" value="GTP_bd_Obg/CgtA"/>
    <property type="match status" value="1"/>
</dbReference>
<dbReference type="InterPro" id="IPR045086">
    <property type="entry name" value="OBG_GTPase"/>
</dbReference>
<dbReference type="InterPro" id="IPR015349">
    <property type="entry name" value="OCT_dom"/>
</dbReference>
<dbReference type="InterPro" id="IPR036346">
    <property type="entry name" value="GTP-bd_prot_GTP1/OBG_C_sf"/>
</dbReference>
<feature type="binding site" evidence="9">
    <location>
        <position position="192"/>
    </location>
    <ligand>
        <name>Mg(2+)</name>
        <dbReference type="ChEBI" id="CHEBI:18420"/>
    </ligand>
</feature>
<evidence type="ECO:0000259" key="12">
    <source>
        <dbReference type="PROSITE" id="PS51881"/>
    </source>
</evidence>
<dbReference type="Pfam" id="PF01926">
    <property type="entry name" value="MMR_HSR1"/>
    <property type="match status" value="1"/>
</dbReference>
<dbReference type="EMBL" id="JADIMY010000027">
    <property type="protein sequence ID" value="MBO8427195.1"/>
    <property type="molecule type" value="Genomic_DNA"/>
</dbReference>
<comment type="cofactor">
    <cofactor evidence="1 9">
        <name>Mg(2+)</name>
        <dbReference type="ChEBI" id="CHEBI:18420"/>
    </cofactor>
</comment>
<dbReference type="NCBIfam" id="NF008955">
    <property type="entry name" value="PRK12297.1"/>
    <property type="match status" value="1"/>
</dbReference>
<comment type="similarity">
    <text evidence="2 9">Belongs to the TRAFAC class OBG-HflX-like GTPase superfamily. OBG GTPase family.</text>
</comment>
<evidence type="ECO:0000256" key="5">
    <source>
        <dbReference type="ARBA" id="ARBA00022741"/>
    </source>
</evidence>
<dbReference type="SUPFAM" id="SSF52540">
    <property type="entry name" value="P-loop containing nucleoside triphosphate hydrolases"/>
    <property type="match status" value="1"/>
</dbReference>
<dbReference type="InterPro" id="IPR014100">
    <property type="entry name" value="GTP-bd_Obg/CgtA"/>
</dbReference>